<protein>
    <submittedName>
        <fullName evidence="2">Uncharacterized protein</fullName>
    </submittedName>
</protein>
<dbReference type="AlphaFoldDB" id="A0A067JU15"/>
<accession>A0A067JU15</accession>
<reference evidence="2 3" key="1">
    <citation type="journal article" date="2014" name="PLoS ONE">
        <title>Global Analysis of Gene Expression Profiles in Physic Nut (Jatropha curcas L.) Seedlings Exposed to Salt Stress.</title>
        <authorList>
            <person name="Zhang L."/>
            <person name="Zhang C."/>
            <person name="Wu P."/>
            <person name="Chen Y."/>
            <person name="Li M."/>
            <person name="Jiang H."/>
            <person name="Wu G."/>
        </authorList>
    </citation>
    <scope>NUCLEOTIDE SEQUENCE [LARGE SCALE GENOMIC DNA]</scope>
    <source>
        <strain evidence="3">cv. GZQX0401</strain>
        <tissue evidence="2">Young leaves</tissue>
    </source>
</reference>
<evidence type="ECO:0000313" key="3">
    <source>
        <dbReference type="Proteomes" id="UP000027138"/>
    </source>
</evidence>
<evidence type="ECO:0000256" key="1">
    <source>
        <dbReference type="SAM" id="MobiDB-lite"/>
    </source>
</evidence>
<sequence length="69" mass="7526">MEDVDWQGLGEMSLGSAERTYHPAGPSLRRSRSRVEEVGSVMGLLLRVLVEGPEAREERVLSGREGTGS</sequence>
<name>A0A067JU15_JATCU</name>
<dbReference type="Proteomes" id="UP000027138">
    <property type="component" value="Unassembled WGS sequence"/>
</dbReference>
<evidence type="ECO:0000313" key="2">
    <source>
        <dbReference type="EMBL" id="KDP23034.1"/>
    </source>
</evidence>
<gene>
    <name evidence="2" type="ORF">JCGZ_01690</name>
</gene>
<feature type="region of interest" description="Disordered" evidence="1">
    <location>
        <begin position="1"/>
        <end position="32"/>
    </location>
</feature>
<organism evidence="2 3">
    <name type="scientific">Jatropha curcas</name>
    <name type="common">Barbados nut</name>
    <dbReference type="NCBI Taxonomy" id="180498"/>
    <lineage>
        <taxon>Eukaryota</taxon>
        <taxon>Viridiplantae</taxon>
        <taxon>Streptophyta</taxon>
        <taxon>Embryophyta</taxon>
        <taxon>Tracheophyta</taxon>
        <taxon>Spermatophyta</taxon>
        <taxon>Magnoliopsida</taxon>
        <taxon>eudicotyledons</taxon>
        <taxon>Gunneridae</taxon>
        <taxon>Pentapetalae</taxon>
        <taxon>rosids</taxon>
        <taxon>fabids</taxon>
        <taxon>Malpighiales</taxon>
        <taxon>Euphorbiaceae</taxon>
        <taxon>Crotonoideae</taxon>
        <taxon>Jatropheae</taxon>
        <taxon>Jatropha</taxon>
    </lineage>
</organism>
<keyword evidence="3" id="KW-1185">Reference proteome</keyword>
<dbReference type="EMBL" id="KK915299">
    <property type="protein sequence ID" value="KDP23034.1"/>
    <property type="molecule type" value="Genomic_DNA"/>
</dbReference>
<proteinExistence type="predicted"/>